<dbReference type="GO" id="GO:0008168">
    <property type="term" value="F:methyltransferase activity"/>
    <property type="evidence" value="ECO:0007669"/>
    <property type="project" value="UniProtKB-KW"/>
</dbReference>
<name>A0A6A7K7X2_9FIRM</name>
<keyword evidence="2" id="KW-1185">Reference proteome</keyword>
<dbReference type="Proteomes" id="UP000440004">
    <property type="component" value="Unassembled WGS sequence"/>
</dbReference>
<keyword evidence="1" id="KW-0489">Methyltransferase</keyword>
<sequence>MNIFNIIEISHNYVSKVLRIGEIAIDATAGHGNDTIFLAKLLGKEGHVYAFDIQKSAIDSTNEKLIKSELKCNVSLIKDSHENIGNYVNNNIGCAMFNLGYLPQSDQNIVTCGQTTIIAIQECINLLRIEGIISICVYTSHPGGRAEALIVEDYLEKIDKKNFKVLKYFCLNDKTSPYLVFIYRIK</sequence>
<dbReference type="InterPro" id="IPR029063">
    <property type="entry name" value="SAM-dependent_MTases_sf"/>
</dbReference>
<dbReference type="SUPFAM" id="SSF53335">
    <property type="entry name" value="S-adenosyl-L-methionine-dependent methyltransferases"/>
    <property type="match status" value="1"/>
</dbReference>
<dbReference type="PANTHER" id="PTHR35276">
    <property type="entry name" value="S-ADENOSYL-L-METHIONINE-DEPENDENT METHYLTRANSFERASES SUPERFAMILY PROTEIN"/>
    <property type="match status" value="1"/>
</dbReference>
<gene>
    <name evidence="1" type="ORF">GC105_05285</name>
</gene>
<accession>A0A6A7K7X2</accession>
<comment type="caution">
    <text evidence="1">The sequence shown here is derived from an EMBL/GenBank/DDBJ whole genome shotgun (WGS) entry which is preliminary data.</text>
</comment>
<dbReference type="Gene3D" id="3.40.50.150">
    <property type="entry name" value="Vaccinia Virus protein VP39"/>
    <property type="match status" value="1"/>
</dbReference>
<evidence type="ECO:0000313" key="2">
    <source>
        <dbReference type="Proteomes" id="UP000440004"/>
    </source>
</evidence>
<keyword evidence="1" id="KW-0808">Transferase</keyword>
<reference evidence="1 2" key="1">
    <citation type="submission" date="2019-10" db="EMBL/GenBank/DDBJ databases">
        <title>Alkalibaculum tamaniensis sp.nov., a new alkaliphilic acetogen, isolated on methoxylated aromatics from a mud volcano.</title>
        <authorList>
            <person name="Khomyakova M.A."/>
            <person name="Merkel A.Y."/>
            <person name="Bonch-Osmolovskaya E.A."/>
            <person name="Slobodkin A.I."/>
        </authorList>
    </citation>
    <scope>NUCLEOTIDE SEQUENCE [LARGE SCALE GENOMIC DNA]</scope>
    <source>
        <strain evidence="1 2">M08DMB</strain>
    </source>
</reference>
<dbReference type="EMBL" id="WHNX01000006">
    <property type="protein sequence ID" value="MPW25203.1"/>
    <property type="molecule type" value="Genomic_DNA"/>
</dbReference>
<dbReference type="GO" id="GO:0032259">
    <property type="term" value="P:methylation"/>
    <property type="evidence" value="ECO:0007669"/>
    <property type="project" value="UniProtKB-KW"/>
</dbReference>
<proteinExistence type="predicted"/>
<organism evidence="1 2">
    <name type="scientific">Alkalibaculum sporogenes</name>
    <dbReference type="NCBI Taxonomy" id="2655001"/>
    <lineage>
        <taxon>Bacteria</taxon>
        <taxon>Bacillati</taxon>
        <taxon>Bacillota</taxon>
        <taxon>Clostridia</taxon>
        <taxon>Eubacteriales</taxon>
        <taxon>Eubacteriaceae</taxon>
        <taxon>Alkalibaculum</taxon>
    </lineage>
</organism>
<evidence type="ECO:0000313" key="1">
    <source>
        <dbReference type="EMBL" id="MPW25203.1"/>
    </source>
</evidence>
<dbReference type="InterPro" id="IPR010719">
    <property type="entry name" value="MnmM_MeTrfase"/>
</dbReference>
<dbReference type="AlphaFoldDB" id="A0A6A7K7X2"/>
<dbReference type="PANTHER" id="PTHR35276:SF1">
    <property type="entry name" value="TRNA (MNM(5)S(2)U34)-METHYLTRANSFERASE, CHLOROPLASTIC"/>
    <property type="match status" value="1"/>
</dbReference>
<dbReference type="RefSeq" id="WP_152802467.1">
    <property type="nucleotide sequence ID" value="NZ_WHNX01000006.1"/>
</dbReference>
<protein>
    <submittedName>
        <fullName evidence="1">Methyltransferase domain-containing protein</fullName>
    </submittedName>
</protein>
<dbReference type="Pfam" id="PF06962">
    <property type="entry name" value="rRNA_methylase"/>
    <property type="match status" value="1"/>
</dbReference>